<dbReference type="SUPFAM" id="SSF56112">
    <property type="entry name" value="Protein kinase-like (PK-like)"/>
    <property type="match status" value="1"/>
</dbReference>
<dbReference type="PANTHER" id="PTHR21310:SF48">
    <property type="entry name" value="AMINOGLYCOSIDE PHOSPHOTRANSFERASE DOMAIN-CONTAINING PROTEIN"/>
    <property type="match status" value="1"/>
</dbReference>
<name>A0A6A6I472_9PLEO</name>
<reference evidence="2" key="1">
    <citation type="journal article" date="2020" name="Stud. Mycol.">
        <title>101 Dothideomycetes genomes: a test case for predicting lifestyles and emergence of pathogens.</title>
        <authorList>
            <person name="Haridas S."/>
            <person name="Albert R."/>
            <person name="Binder M."/>
            <person name="Bloem J."/>
            <person name="Labutti K."/>
            <person name="Salamov A."/>
            <person name="Andreopoulos B."/>
            <person name="Baker S."/>
            <person name="Barry K."/>
            <person name="Bills G."/>
            <person name="Bluhm B."/>
            <person name="Cannon C."/>
            <person name="Castanera R."/>
            <person name="Culley D."/>
            <person name="Daum C."/>
            <person name="Ezra D."/>
            <person name="Gonzalez J."/>
            <person name="Henrissat B."/>
            <person name="Kuo A."/>
            <person name="Liang C."/>
            <person name="Lipzen A."/>
            <person name="Lutzoni F."/>
            <person name="Magnuson J."/>
            <person name="Mondo S."/>
            <person name="Nolan M."/>
            <person name="Ohm R."/>
            <person name="Pangilinan J."/>
            <person name="Park H.-J."/>
            <person name="Ramirez L."/>
            <person name="Alfaro M."/>
            <person name="Sun H."/>
            <person name="Tritt A."/>
            <person name="Yoshinaga Y."/>
            <person name="Zwiers L.-H."/>
            <person name="Turgeon B."/>
            <person name="Goodwin S."/>
            <person name="Spatafora J."/>
            <person name="Crous P."/>
            <person name="Grigoriev I."/>
        </authorList>
    </citation>
    <scope>NUCLEOTIDE SEQUENCE</scope>
    <source>
        <strain evidence="2">CBS 122368</strain>
    </source>
</reference>
<evidence type="ECO:0000259" key="1">
    <source>
        <dbReference type="Pfam" id="PF01636"/>
    </source>
</evidence>
<accession>A0A6A6I472</accession>
<dbReference type="AlphaFoldDB" id="A0A6A6I472"/>
<dbReference type="CDD" id="cd05120">
    <property type="entry name" value="APH_ChoK_like"/>
    <property type="match status" value="1"/>
</dbReference>
<dbReference type="RefSeq" id="XP_033680091.1">
    <property type="nucleotide sequence ID" value="XM_033829725.1"/>
</dbReference>
<feature type="domain" description="Aminoglycoside phosphotransferase" evidence="1">
    <location>
        <begin position="116"/>
        <end position="364"/>
    </location>
</feature>
<dbReference type="EMBL" id="ML987201">
    <property type="protein sequence ID" value="KAF2245087.1"/>
    <property type="molecule type" value="Genomic_DNA"/>
</dbReference>
<dbReference type="GeneID" id="54583055"/>
<evidence type="ECO:0000313" key="2">
    <source>
        <dbReference type="EMBL" id="KAF2245087.1"/>
    </source>
</evidence>
<protein>
    <recommendedName>
        <fullName evidence="1">Aminoglycoside phosphotransferase domain-containing protein</fullName>
    </recommendedName>
</protein>
<dbReference type="InterPro" id="IPR002575">
    <property type="entry name" value="Aminoglycoside_PTrfase"/>
</dbReference>
<dbReference type="Gene3D" id="3.90.1200.10">
    <property type="match status" value="1"/>
</dbReference>
<sequence length="373" mass="42363">MSLCWALEVRARTKLSELDVTLRRCCCFGWLVDLLLDTLEASCDLFEFWARGSCCRLMKLPSPTLCGDFNADTVALLDTFIDMAELPLPYFAPPKDLPRCLPNTAEIELSEVISKSSGRKVVRVDSHYVVKFGPAVDLLEGRNILFVRQHTSIAIPRVYAIYSVPNADSKAINYIVMENVAGDTLASWWPALCMSQKEVISAKLNVFCSQLRSLPSPGYFGSLERRPLLDPILWTDDSTCSGPFESEAALNEAMVRKYIYNGLPTHKGTFYRTAFPAVFSGHPPVFTHGDLQRKNILIKKTIGSGSGSVDDFTVVIVDWEFSGWYPSYWEFATAMSAVGRWDDDWHEWVREILSDWYLNEYAWIQMLRQELWS</sequence>
<gene>
    <name evidence="2" type="ORF">BU26DRAFT_522209</name>
</gene>
<dbReference type="OrthoDB" id="2906425at2759"/>
<dbReference type="PANTHER" id="PTHR21310">
    <property type="entry name" value="AMINOGLYCOSIDE PHOSPHOTRANSFERASE-RELATED-RELATED"/>
    <property type="match status" value="1"/>
</dbReference>
<dbReference type="Proteomes" id="UP000800094">
    <property type="component" value="Unassembled WGS sequence"/>
</dbReference>
<dbReference type="InterPro" id="IPR051678">
    <property type="entry name" value="AGP_Transferase"/>
</dbReference>
<dbReference type="Pfam" id="PF01636">
    <property type="entry name" value="APH"/>
    <property type="match status" value="1"/>
</dbReference>
<evidence type="ECO:0000313" key="3">
    <source>
        <dbReference type="Proteomes" id="UP000800094"/>
    </source>
</evidence>
<dbReference type="InterPro" id="IPR011009">
    <property type="entry name" value="Kinase-like_dom_sf"/>
</dbReference>
<proteinExistence type="predicted"/>
<organism evidence="2 3">
    <name type="scientific">Trematosphaeria pertusa</name>
    <dbReference type="NCBI Taxonomy" id="390896"/>
    <lineage>
        <taxon>Eukaryota</taxon>
        <taxon>Fungi</taxon>
        <taxon>Dikarya</taxon>
        <taxon>Ascomycota</taxon>
        <taxon>Pezizomycotina</taxon>
        <taxon>Dothideomycetes</taxon>
        <taxon>Pleosporomycetidae</taxon>
        <taxon>Pleosporales</taxon>
        <taxon>Massarineae</taxon>
        <taxon>Trematosphaeriaceae</taxon>
        <taxon>Trematosphaeria</taxon>
    </lineage>
</organism>
<keyword evidence="3" id="KW-1185">Reference proteome</keyword>